<evidence type="ECO:0000313" key="11">
    <source>
        <dbReference type="Proteomes" id="UP000507470"/>
    </source>
</evidence>
<evidence type="ECO:0000256" key="7">
    <source>
        <dbReference type="SAM" id="Phobius"/>
    </source>
</evidence>
<feature type="region of interest" description="Disordered" evidence="6">
    <location>
        <begin position="729"/>
        <end position="784"/>
    </location>
</feature>
<dbReference type="SUPFAM" id="SSF48726">
    <property type="entry name" value="Immunoglobulin"/>
    <property type="match status" value="1"/>
</dbReference>
<evidence type="ECO:0000259" key="9">
    <source>
        <dbReference type="PROSITE" id="PS50835"/>
    </source>
</evidence>
<dbReference type="InterPro" id="IPR036116">
    <property type="entry name" value="FN3_sf"/>
</dbReference>
<accession>A0A6J8E9B6</accession>
<evidence type="ECO:0000256" key="5">
    <source>
        <dbReference type="ARBA" id="ARBA00023319"/>
    </source>
</evidence>
<evidence type="ECO:0000256" key="6">
    <source>
        <dbReference type="SAM" id="MobiDB-lite"/>
    </source>
</evidence>
<feature type="chain" id="PRO_5026983322" description="Ig-like domain-containing protein" evidence="8">
    <location>
        <begin position="20"/>
        <end position="864"/>
    </location>
</feature>
<feature type="signal peptide" evidence="8">
    <location>
        <begin position="1"/>
        <end position="19"/>
    </location>
</feature>
<dbReference type="SUPFAM" id="SSF49265">
    <property type="entry name" value="Fibronectin type III"/>
    <property type="match status" value="1"/>
</dbReference>
<evidence type="ECO:0000256" key="1">
    <source>
        <dbReference type="ARBA" id="ARBA00004479"/>
    </source>
</evidence>
<dbReference type="PANTHER" id="PTHR11640">
    <property type="entry name" value="NEPHRIN"/>
    <property type="match status" value="1"/>
</dbReference>
<dbReference type="Proteomes" id="UP000507470">
    <property type="component" value="Unassembled WGS sequence"/>
</dbReference>
<dbReference type="GO" id="GO:0050839">
    <property type="term" value="F:cell adhesion molecule binding"/>
    <property type="evidence" value="ECO:0007669"/>
    <property type="project" value="TreeGrafter"/>
</dbReference>
<evidence type="ECO:0000256" key="3">
    <source>
        <dbReference type="ARBA" id="ARBA00023157"/>
    </source>
</evidence>
<dbReference type="GO" id="GO:0005911">
    <property type="term" value="C:cell-cell junction"/>
    <property type="evidence" value="ECO:0007669"/>
    <property type="project" value="TreeGrafter"/>
</dbReference>
<dbReference type="SMART" id="SM00409">
    <property type="entry name" value="IG"/>
    <property type="match status" value="2"/>
</dbReference>
<keyword evidence="8" id="KW-0732">Signal</keyword>
<keyword evidence="2 7" id="KW-0472">Membrane</keyword>
<dbReference type="PROSITE" id="PS50835">
    <property type="entry name" value="IG_LIKE"/>
    <property type="match status" value="1"/>
</dbReference>
<dbReference type="GO" id="GO:0005886">
    <property type="term" value="C:plasma membrane"/>
    <property type="evidence" value="ECO:0007669"/>
    <property type="project" value="TreeGrafter"/>
</dbReference>
<keyword evidence="11" id="KW-1185">Reference proteome</keyword>
<gene>
    <name evidence="10" type="ORF">MCOR_49830</name>
</gene>
<evidence type="ECO:0000313" key="10">
    <source>
        <dbReference type="EMBL" id="CAC5417314.1"/>
    </source>
</evidence>
<keyword evidence="7" id="KW-1133">Transmembrane helix</keyword>
<dbReference type="GO" id="GO:0098609">
    <property type="term" value="P:cell-cell adhesion"/>
    <property type="evidence" value="ECO:0007669"/>
    <property type="project" value="TreeGrafter"/>
</dbReference>
<reference evidence="10 11" key="1">
    <citation type="submission" date="2020-06" db="EMBL/GenBank/DDBJ databases">
        <authorList>
            <person name="Li R."/>
            <person name="Bekaert M."/>
        </authorList>
    </citation>
    <scope>NUCLEOTIDE SEQUENCE [LARGE SCALE GENOMIC DNA]</scope>
    <source>
        <strain evidence="11">wild</strain>
    </source>
</reference>
<feature type="transmembrane region" description="Helical" evidence="7">
    <location>
        <begin position="680"/>
        <end position="702"/>
    </location>
</feature>
<dbReference type="AlphaFoldDB" id="A0A6J8E9B6"/>
<feature type="compositionally biased region" description="Polar residues" evidence="6">
    <location>
        <begin position="770"/>
        <end position="784"/>
    </location>
</feature>
<dbReference type="InterPro" id="IPR051275">
    <property type="entry name" value="Cell_adhesion_signaling"/>
</dbReference>
<dbReference type="OrthoDB" id="6089695at2759"/>
<dbReference type="Gene3D" id="2.60.40.10">
    <property type="entry name" value="Immunoglobulins"/>
    <property type="match status" value="1"/>
</dbReference>
<proteinExistence type="predicted"/>
<dbReference type="InterPro" id="IPR003006">
    <property type="entry name" value="Ig/MHC_CS"/>
</dbReference>
<dbReference type="EMBL" id="CACVKT020008735">
    <property type="protein sequence ID" value="CAC5417314.1"/>
    <property type="molecule type" value="Genomic_DNA"/>
</dbReference>
<evidence type="ECO:0000256" key="2">
    <source>
        <dbReference type="ARBA" id="ARBA00023136"/>
    </source>
</evidence>
<organism evidence="10 11">
    <name type="scientific">Mytilus coruscus</name>
    <name type="common">Sea mussel</name>
    <dbReference type="NCBI Taxonomy" id="42192"/>
    <lineage>
        <taxon>Eukaryota</taxon>
        <taxon>Metazoa</taxon>
        <taxon>Spiralia</taxon>
        <taxon>Lophotrochozoa</taxon>
        <taxon>Mollusca</taxon>
        <taxon>Bivalvia</taxon>
        <taxon>Autobranchia</taxon>
        <taxon>Pteriomorphia</taxon>
        <taxon>Mytilida</taxon>
        <taxon>Mytiloidea</taxon>
        <taxon>Mytilidae</taxon>
        <taxon>Mytilinae</taxon>
        <taxon>Mytilus</taxon>
    </lineage>
</organism>
<keyword evidence="4" id="KW-0325">Glycoprotein</keyword>
<evidence type="ECO:0000256" key="8">
    <source>
        <dbReference type="SAM" id="SignalP"/>
    </source>
</evidence>
<protein>
    <recommendedName>
        <fullName evidence="9">Ig-like domain-containing protein</fullName>
    </recommendedName>
</protein>
<dbReference type="InterPro" id="IPR003599">
    <property type="entry name" value="Ig_sub"/>
</dbReference>
<comment type="subcellular location">
    <subcellularLocation>
        <location evidence="1">Membrane</location>
        <topology evidence="1">Single-pass type I membrane protein</topology>
    </subcellularLocation>
</comment>
<dbReference type="PANTHER" id="PTHR11640:SF158">
    <property type="entry name" value="V-SET AND IMMUNOGLOBULIN DOMAIN-CONTAINING PROTEIN 10-LIKE 2"/>
    <property type="match status" value="1"/>
</dbReference>
<feature type="compositionally biased region" description="Basic and acidic residues" evidence="6">
    <location>
        <begin position="808"/>
        <end position="841"/>
    </location>
</feature>
<dbReference type="InterPro" id="IPR007110">
    <property type="entry name" value="Ig-like_dom"/>
</dbReference>
<dbReference type="PROSITE" id="PS00290">
    <property type="entry name" value="IG_MHC"/>
    <property type="match status" value="1"/>
</dbReference>
<keyword evidence="7" id="KW-0812">Transmembrane</keyword>
<dbReference type="InterPro" id="IPR036179">
    <property type="entry name" value="Ig-like_dom_sf"/>
</dbReference>
<name>A0A6J8E9B6_MYTCO</name>
<sequence>MNEAYFLFFLIFNLSLGHSYQSQGIRIKIKGDNVTIRWNKPSSNITSTGLEFYDIRREKMVYQANLSDIDNLHAVQLPHCQKYKVKLSFIYPSGGITVTEKDFVFGGKYLYTSLGTNITLTIPKLPFYFYTVFSPTRTLLDVQGGIDVVKNVALGRYKLKTTEQHFVISIQNVRQEDGGMYKVEKSSALQEGECTVVFVTDKPTTPSLTYNEYPFVGNKANFTCISNVQRWPSDNSENLSYKFYWNGEIRQPNIILRRSDEGTLVTCQATDDRGQLSSSSNSIILDPYYGPDNVHINHNYKRSTVTEGQTFGPVTCSADCYPECDYEWRYLGRVQSYSPVLHIPTIDRNQTGVYGCYVVHPNNTEKRTSLNIIVSVLYPPVFRQITFSADHEKDDRRSIIESETFKLFMYIESYPVSKINLHSPDYFVQPLNLTIDQQDHKYTANIEGLTCEETGNYTIEAYNGVGEAAMSSFDLEIQCKPKSIIFQRSKVAIRLNSVEDTTVFVVSNPTPNVTWIQHPQYPWTICKERVNHKYVLQSTIKISEYPLNRQLGLSICNTIGCVIKYVKTVPKGKPDGVRNITVVNITPYSAHILWYIGFDGGAPQNFSIILESSTDGSRTITVPLEEKDEGDLVLFKIGGLTTEAYYSGHIVSYNKYGKTKMKFEFETHDLNNGLSKREKIIYPLMICGIIGIMVVSVIIFKYKEKCKDSRMQIPQTVNTETTNTLVMYDNVSDTPSTDKKQSKLKNNATIDRTESKAVDEEWPKDDDIENSFSNDETSADSNKSCNKRGIFYEEMKRNNTACESENDSVEKSVKPKDDEIKITHENDITPTDRTESTSKRDNYYEEMKRNNTAVGSEYDSLEKY</sequence>
<feature type="compositionally biased region" description="Basic and acidic residues" evidence="6">
    <location>
        <begin position="751"/>
        <end position="761"/>
    </location>
</feature>
<dbReference type="InterPro" id="IPR013783">
    <property type="entry name" value="Ig-like_fold"/>
</dbReference>
<evidence type="ECO:0000256" key="4">
    <source>
        <dbReference type="ARBA" id="ARBA00023180"/>
    </source>
</evidence>
<keyword evidence="5" id="KW-0393">Immunoglobulin domain</keyword>
<keyword evidence="3" id="KW-1015">Disulfide bond</keyword>
<feature type="region of interest" description="Disordered" evidence="6">
    <location>
        <begin position="800"/>
        <end position="841"/>
    </location>
</feature>
<feature type="domain" description="Ig-like" evidence="9">
    <location>
        <begin position="291"/>
        <end position="373"/>
    </location>
</feature>